<feature type="compositionally biased region" description="Basic and acidic residues" evidence="1">
    <location>
        <begin position="50"/>
        <end position="70"/>
    </location>
</feature>
<dbReference type="Pfam" id="PF00010">
    <property type="entry name" value="HLH"/>
    <property type="match status" value="1"/>
</dbReference>
<feature type="compositionally biased region" description="Polar residues" evidence="1">
    <location>
        <begin position="265"/>
        <end position="282"/>
    </location>
</feature>
<keyword evidence="4" id="KW-1185">Reference proteome</keyword>
<name>A0AAD7A8J9_9AGAR</name>
<comment type="caution">
    <text evidence="3">The sequence shown here is derived from an EMBL/GenBank/DDBJ whole genome shotgun (WGS) entry which is preliminary data.</text>
</comment>
<feature type="compositionally biased region" description="Basic and acidic residues" evidence="1">
    <location>
        <begin position="283"/>
        <end position="293"/>
    </location>
</feature>
<proteinExistence type="predicted"/>
<evidence type="ECO:0000259" key="2">
    <source>
        <dbReference type="PROSITE" id="PS50888"/>
    </source>
</evidence>
<dbReference type="Gene3D" id="4.10.280.10">
    <property type="entry name" value="Helix-loop-helix DNA-binding domain"/>
    <property type="match status" value="1"/>
</dbReference>
<evidence type="ECO:0000313" key="4">
    <source>
        <dbReference type="Proteomes" id="UP001218218"/>
    </source>
</evidence>
<dbReference type="SUPFAM" id="SSF47459">
    <property type="entry name" value="HLH, helix-loop-helix DNA-binding domain"/>
    <property type="match status" value="1"/>
</dbReference>
<accession>A0AAD7A8J9</accession>
<feature type="compositionally biased region" description="Low complexity" evidence="1">
    <location>
        <begin position="237"/>
        <end position="248"/>
    </location>
</feature>
<feature type="region of interest" description="Disordered" evidence="1">
    <location>
        <begin position="1"/>
        <end position="21"/>
    </location>
</feature>
<feature type="region of interest" description="Disordered" evidence="1">
    <location>
        <begin position="223"/>
        <end position="293"/>
    </location>
</feature>
<dbReference type="EMBL" id="JARIHO010000012">
    <property type="protein sequence ID" value="KAJ7352196.1"/>
    <property type="molecule type" value="Genomic_DNA"/>
</dbReference>
<dbReference type="GO" id="GO:0046983">
    <property type="term" value="F:protein dimerization activity"/>
    <property type="evidence" value="ECO:0007669"/>
    <property type="project" value="InterPro"/>
</dbReference>
<dbReference type="InterPro" id="IPR011598">
    <property type="entry name" value="bHLH_dom"/>
</dbReference>
<feature type="domain" description="BHLH" evidence="2">
    <location>
        <begin position="63"/>
        <end position="115"/>
    </location>
</feature>
<dbReference type="InterPro" id="IPR036638">
    <property type="entry name" value="HLH_DNA-bd_sf"/>
</dbReference>
<dbReference type="AlphaFoldDB" id="A0AAD7A8J9"/>
<evidence type="ECO:0000313" key="3">
    <source>
        <dbReference type="EMBL" id="KAJ7352196.1"/>
    </source>
</evidence>
<organism evidence="3 4">
    <name type="scientific">Mycena albidolilacea</name>
    <dbReference type="NCBI Taxonomy" id="1033008"/>
    <lineage>
        <taxon>Eukaryota</taxon>
        <taxon>Fungi</taxon>
        <taxon>Dikarya</taxon>
        <taxon>Basidiomycota</taxon>
        <taxon>Agaricomycotina</taxon>
        <taxon>Agaricomycetes</taxon>
        <taxon>Agaricomycetidae</taxon>
        <taxon>Agaricales</taxon>
        <taxon>Marasmiineae</taxon>
        <taxon>Mycenaceae</taxon>
        <taxon>Mycena</taxon>
    </lineage>
</organism>
<evidence type="ECO:0000256" key="1">
    <source>
        <dbReference type="SAM" id="MobiDB-lite"/>
    </source>
</evidence>
<dbReference type="PROSITE" id="PS50888">
    <property type="entry name" value="BHLH"/>
    <property type="match status" value="1"/>
</dbReference>
<sequence>MSTAQDGWPPSPISSASLSPATTANFTDSATLEFVNVTEEEAKTGLTGVRADKAHSDDKTSERRRVAHNAVERQRRGDLNRRILDLASLLCMVKPDHRLTRTAILNSVIAHLHAARRHSILAAQELRMIENETEALRREVNEWRAYVGVTCLDEPVQSEALDAVLCDEFNVLDGVKASAMAHDRNVDIHGVRQDAGPECAARHRQGEGTDNMGTQMEDCFANPILNSSRSTDPLPPQELQDQPEAPLPFYYPSSTIGSCGHPMSFENSYQQKPQSWVGTSSSEHWESTPRGRW</sequence>
<feature type="region of interest" description="Disordered" evidence="1">
    <location>
        <begin position="46"/>
        <end position="70"/>
    </location>
</feature>
<dbReference type="Proteomes" id="UP001218218">
    <property type="component" value="Unassembled WGS sequence"/>
</dbReference>
<gene>
    <name evidence="3" type="ORF">DFH08DRAFT_1077939</name>
</gene>
<reference evidence="3" key="1">
    <citation type="submission" date="2023-03" db="EMBL/GenBank/DDBJ databases">
        <title>Massive genome expansion in bonnet fungi (Mycena s.s.) driven by repeated elements and novel gene families across ecological guilds.</title>
        <authorList>
            <consortium name="Lawrence Berkeley National Laboratory"/>
            <person name="Harder C.B."/>
            <person name="Miyauchi S."/>
            <person name="Viragh M."/>
            <person name="Kuo A."/>
            <person name="Thoen E."/>
            <person name="Andreopoulos B."/>
            <person name="Lu D."/>
            <person name="Skrede I."/>
            <person name="Drula E."/>
            <person name="Henrissat B."/>
            <person name="Morin E."/>
            <person name="Kohler A."/>
            <person name="Barry K."/>
            <person name="LaButti K."/>
            <person name="Morin E."/>
            <person name="Salamov A."/>
            <person name="Lipzen A."/>
            <person name="Mereny Z."/>
            <person name="Hegedus B."/>
            <person name="Baldrian P."/>
            <person name="Stursova M."/>
            <person name="Weitz H."/>
            <person name="Taylor A."/>
            <person name="Grigoriev I.V."/>
            <person name="Nagy L.G."/>
            <person name="Martin F."/>
            <person name="Kauserud H."/>
        </authorList>
    </citation>
    <scope>NUCLEOTIDE SEQUENCE</scope>
    <source>
        <strain evidence="3">CBHHK002</strain>
    </source>
</reference>
<protein>
    <recommendedName>
        <fullName evidence="2">BHLH domain-containing protein</fullName>
    </recommendedName>
</protein>
<dbReference type="SMART" id="SM00353">
    <property type="entry name" value="HLH"/>
    <property type="match status" value="1"/>
</dbReference>